<dbReference type="EMBL" id="CP015136">
    <property type="protein sequence ID" value="AMY09302.1"/>
    <property type="molecule type" value="Genomic_DNA"/>
</dbReference>
<evidence type="ECO:0000313" key="3">
    <source>
        <dbReference type="Proteomes" id="UP000076079"/>
    </source>
</evidence>
<keyword evidence="3" id="KW-1185">Reference proteome</keyword>
<sequence length="217" mass="22434">MSSKNNAFGTTGAFGAAKCQGDSNWAPGHRLEVTHMTTRTRCQLYVSAAAMMVTAAIAAPAAAQASCEGLAPGCFKGSFLGQDTHEVVPEGATSVVITTTATGVGSRLGRFSLVREVTGDLVTFGAAGSARWVAANGDSIETTVDGHAYVSDLPGGYLFVTEKHTIVGGTGRLTGAEGIFTVELFHRFEPSSVIDGVQAHDVFGSFHGTITFRGASR</sequence>
<accession>A0A143PL44</accession>
<feature type="transmembrane region" description="Helical" evidence="1">
    <location>
        <begin position="44"/>
        <end position="63"/>
    </location>
</feature>
<evidence type="ECO:0000313" key="2">
    <source>
        <dbReference type="EMBL" id="AMY09302.1"/>
    </source>
</evidence>
<proteinExistence type="predicted"/>
<keyword evidence="1" id="KW-0812">Transmembrane</keyword>
<dbReference type="AlphaFoldDB" id="A0A143PL44"/>
<dbReference type="KEGG" id="abac:LuPra_02517"/>
<reference evidence="3" key="2">
    <citation type="submission" date="2016-04" db="EMBL/GenBank/DDBJ databases">
        <title>First Complete Genome Sequence of a Subdivision 6 Acidobacterium.</title>
        <authorList>
            <person name="Huang S."/>
            <person name="Vieira S."/>
            <person name="Bunk B."/>
            <person name="Riedel T."/>
            <person name="Sproeer C."/>
            <person name="Overmann J."/>
        </authorList>
    </citation>
    <scope>NUCLEOTIDE SEQUENCE [LARGE SCALE GENOMIC DNA]</scope>
    <source>
        <strain evidence="3">DSM 100886 HEG_-6_39</strain>
    </source>
</reference>
<dbReference type="Proteomes" id="UP000076079">
    <property type="component" value="Chromosome"/>
</dbReference>
<reference evidence="2 3" key="1">
    <citation type="journal article" date="2016" name="Genome Announc.">
        <title>First Complete Genome Sequence of a Subdivision 6 Acidobacterium Strain.</title>
        <authorList>
            <person name="Huang S."/>
            <person name="Vieira S."/>
            <person name="Bunk B."/>
            <person name="Riedel T."/>
            <person name="Sproer C."/>
            <person name="Overmann J."/>
        </authorList>
    </citation>
    <scope>NUCLEOTIDE SEQUENCE [LARGE SCALE GENOMIC DNA]</scope>
    <source>
        <strain evidence="3">DSM 100886 HEG_-6_39</strain>
    </source>
</reference>
<keyword evidence="1" id="KW-1133">Transmembrane helix</keyword>
<protein>
    <submittedName>
        <fullName evidence="2">Uncharacterized protein</fullName>
    </submittedName>
</protein>
<organism evidence="2 3">
    <name type="scientific">Luteitalea pratensis</name>
    <dbReference type="NCBI Taxonomy" id="1855912"/>
    <lineage>
        <taxon>Bacteria</taxon>
        <taxon>Pseudomonadati</taxon>
        <taxon>Acidobacteriota</taxon>
        <taxon>Vicinamibacteria</taxon>
        <taxon>Vicinamibacterales</taxon>
        <taxon>Vicinamibacteraceae</taxon>
        <taxon>Luteitalea</taxon>
    </lineage>
</organism>
<evidence type="ECO:0000256" key="1">
    <source>
        <dbReference type="SAM" id="Phobius"/>
    </source>
</evidence>
<gene>
    <name evidence="2" type="ORF">LuPra_02517</name>
</gene>
<dbReference type="STRING" id="1855912.LuPra_02517"/>
<name>A0A143PL44_LUTPR</name>
<keyword evidence="1" id="KW-0472">Membrane</keyword>